<sequence>MIYAIAGRPGGGKTYEAVAYHIIPAIKEGRKVITNITLNIEWFVKIFGEDVRDLIKIVDGRLTDFGSTSRPFSQIQDYSDEWRNEKGQGPLYVVDEAHMSLPSRGLPAAILEWFSIHRHYGVDIILLTQNIRKVHRDIKDMIEVTYRCTKNTAMGSSNSYTKKVQDGCNGEVVNTSIRSYKPEYFPFYKSHSQSNKHVQEAQAKDIRPFWKRWPVVGTALLFGIGLPLNIWAWFSGDKEPVNSVPEQAVQVQIPQGTPLPNSTQVSVSSKKKVSGFGPLEDFDFYITGYAKQIAYTSRLEYAAELNRDLTFYKIYIDVYDGTDKLFSFDHLDLVNIGYQFEVLGDCVYQVTWEDTKRIFTCGQREKPSDILQQNIPIKI</sequence>
<evidence type="ECO:0000256" key="5">
    <source>
        <dbReference type="ARBA" id="ARBA00023136"/>
    </source>
</evidence>
<dbReference type="EMBL" id="OP628074">
    <property type="protein sequence ID" value="WAB24951.1"/>
    <property type="molecule type" value="Genomic_DNA"/>
</dbReference>
<evidence type="ECO:0000256" key="3">
    <source>
        <dbReference type="ARBA" id="ARBA00022870"/>
    </source>
</evidence>
<dbReference type="Gene3D" id="3.40.50.300">
    <property type="entry name" value="P-loop containing nucleotide triphosphate hydrolases"/>
    <property type="match status" value="1"/>
</dbReference>
<comment type="subcellular location">
    <subcellularLocation>
        <location evidence="1">Host membrane</location>
        <topology evidence="1">Single-pass membrane protein</topology>
    </subcellularLocation>
</comment>
<evidence type="ECO:0000256" key="4">
    <source>
        <dbReference type="ARBA" id="ARBA00022989"/>
    </source>
</evidence>
<evidence type="ECO:0000313" key="8">
    <source>
        <dbReference type="Proteomes" id="UP001163204"/>
    </source>
</evidence>
<protein>
    <submittedName>
        <fullName evidence="7">Zona occludens toxin</fullName>
    </submittedName>
</protein>
<feature type="domain" description="Zona occludens toxin N-terminal" evidence="6">
    <location>
        <begin position="1"/>
        <end position="193"/>
    </location>
</feature>
<keyword evidence="5" id="KW-0472">Membrane</keyword>
<evidence type="ECO:0000256" key="2">
    <source>
        <dbReference type="ARBA" id="ARBA00022692"/>
    </source>
</evidence>
<dbReference type="Pfam" id="PF05707">
    <property type="entry name" value="Zot"/>
    <property type="match status" value="1"/>
</dbReference>
<gene>
    <name evidence="7" type="ORF">FR1_8</name>
</gene>
<name>A0A9E8MB84_9VIRU</name>
<keyword evidence="8" id="KW-1185">Reference proteome</keyword>
<proteinExistence type="predicted"/>
<reference evidence="7" key="1">
    <citation type="submission" date="2022-10" db="EMBL/GenBank/DDBJ databases">
        <authorList>
            <person name="Xie Z."/>
            <person name="Yang M."/>
        </authorList>
    </citation>
    <scope>NUCLEOTIDE SEQUENCE</scope>
</reference>
<organism evidence="7 8">
    <name type="scientific">Vibrio phage vB_VpI_FR1</name>
    <dbReference type="NCBI Taxonomy" id="2995280"/>
    <lineage>
        <taxon>Viruses</taxon>
        <taxon>Monodnaviria</taxon>
        <taxon>Loebvirae</taxon>
        <taxon>Hofneiviricota</taxon>
        <taxon>Faserviricetes</taxon>
        <taxon>Tubulavirales</taxon>
        <taxon>Inoviridae</taxon>
        <taxon>Villovirus</taxon>
        <taxon>Villovirus FR</taxon>
    </lineage>
</organism>
<keyword evidence="4" id="KW-1133">Transmembrane helix</keyword>
<accession>A0A9E8MB84</accession>
<evidence type="ECO:0000256" key="1">
    <source>
        <dbReference type="ARBA" id="ARBA00004379"/>
    </source>
</evidence>
<dbReference type="GO" id="GO:0033644">
    <property type="term" value="C:host cell membrane"/>
    <property type="evidence" value="ECO:0007669"/>
    <property type="project" value="UniProtKB-SubCell"/>
</dbReference>
<dbReference type="SUPFAM" id="SSF52540">
    <property type="entry name" value="P-loop containing nucleoside triphosphate hydrolases"/>
    <property type="match status" value="1"/>
</dbReference>
<evidence type="ECO:0000259" key="6">
    <source>
        <dbReference type="Pfam" id="PF05707"/>
    </source>
</evidence>
<dbReference type="InterPro" id="IPR027417">
    <property type="entry name" value="P-loop_NTPase"/>
</dbReference>
<keyword evidence="3" id="KW-1043">Host membrane</keyword>
<keyword evidence="2" id="KW-0812">Transmembrane</keyword>
<dbReference type="Proteomes" id="UP001163204">
    <property type="component" value="Segment"/>
</dbReference>
<evidence type="ECO:0000313" key="7">
    <source>
        <dbReference type="EMBL" id="WAB24951.1"/>
    </source>
</evidence>
<dbReference type="InterPro" id="IPR008900">
    <property type="entry name" value="Zot_N"/>
</dbReference>